<evidence type="ECO:0000256" key="1">
    <source>
        <dbReference type="SAM" id="SignalP"/>
    </source>
</evidence>
<dbReference type="EMBL" id="GFPF01002491">
    <property type="protein sequence ID" value="MAA13637.1"/>
    <property type="molecule type" value="Transcribed_RNA"/>
</dbReference>
<protein>
    <recommendedName>
        <fullName evidence="3">Evasin</fullName>
    </recommendedName>
</protein>
<reference evidence="2" key="1">
    <citation type="journal article" date="2017" name="Parasit. Vectors">
        <title>Sialotranscriptomics of Rhipicephalus zambeziensis reveals intricate expression profiles of secretory proteins and suggests tight temporal transcriptional regulation during blood-feeding.</title>
        <authorList>
            <person name="de Castro M.H."/>
            <person name="de Klerk D."/>
            <person name="Pienaar R."/>
            <person name="Rees D.J.G."/>
            <person name="Mans B.J."/>
        </authorList>
    </citation>
    <scope>NUCLEOTIDE SEQUENCE</scope>
    <source>
        <tissue evidence="2">Salivary glands</tissue>
    </source>
</reference>
<feature type="signal peptide" evidence="1">
    <location>
        <begin position="1"/>
        <end position="21"/>
    </location>
</feature>
<evidence type="ECO:0008006" key="3">
    <source>
        <dbReference type="Google" id="ProtNLM"/>
    </source>
</evidence>
<sequence>MLFVAAALSLVGFILLTVSGGRQCPEYKCPVKNETLLKCQFVCSGSSNALAPWLQERGKWANGTPCWYNDTGDPCVGYCCNGRCEPSLNCENQFAECPSVPS</sequence>
<keyword evidence="1" id="KW-0732">Signal</keyword>
<feature type="chain" id="PRO_5012352680" description="Evasin" evidence="1">
    <location>
        <begin position="22"/>
        <end position="102"/>
    </location>
</feature>
<dbReference type="AlphaFoldDB" id="A0A224Y7S3"/>
<organism evidence="2">
    <name type="scientific">Rhipicephalus zambeziensis</name>
    <dbReference type="NCBI Taxonomy" id="60191"/>
    <lineage>
        <taxon>Eukaryota</taxon>
        <taxon>Metazoa</taxon>
        <taxon>Ecdysozoa</taxon>
        <taxon>Arthropoda</taxon>
        <taxon>Chelicerata</taxon>
        <taxon>Arachnida</taxon>
        <taxon>Acari</taxon>
        <taxon>Parasitiformes</taxon>
        <taxon>Ixodida</taxon>
        <taxon>Ixodoidea</taxon>
        <taxon>Ixodidae</taxon>
        <taxon>Rhipicephalinae</taxon>
        <taxon>Rhipicephalus</taxon>
        <taxon>Rhipicephalus</taxon>
    </lineage>
</organism>
<evidence type="ECO:0000313" key="2">
    <source>
        <dbReference type="EMBL" id="MAA13637.1"/>
    </source>
</evidence>
<name>A0A224Y7S3_9ACAR</name>
<accession>A0A224Y7S3</accession>
<proteinExistence type="predicted"/>